<feature type="domain" description="ACB" evidence="3">
    <location>
        <begin position="75"/>
        <end position="159"/>
    </location>
</feature>
<dbReference type="Pfam" id="PF00887">
    <property type="entry name" value="ACBP"/>
    <property type="match status" value="1"/>
</dbReference>
<evidence type="ECO:0000313" key="4">
    <source>
        <dbReference type="EMBL" id="CAE8613155.1"/>
    </source>
</evidence>
<organism evidence="4 5">
    <name type="scientific">Polarella glacialis</name>
    <name type="common">Dinoflagellate</name>
    <dbReference type="NCBI Taxonomy" id="89957"/>
    <lineage>
        <taxon>Eukaryota</taxon>
        <taxon>Sar</taxon>
        <taxon>Alveolata</taxon>
        <taxon>Dinophyceae</taxon>
        <taxon>Suessiales</taxon>
        <taxon>Suessiaceae</taxon>
        <taxon>Polarella</taxon>
    </lineage>
</organism>
<dbReference type="GO" id="GO:0000062">
    <property type="term" value="F:fatty-acyl-CoA binding"/>
    <property type="evidence" value="ECO:0007669"/>
    <property type="project" value="InterPro"/>
</dbReference>
<keyword evidence="5" id="KW-1185">Reference proteome</keyword>
<dbReference type="InterPro" id="IPR014352">
    <property type="entry name" value="FERM/acyl-CoA-bd_prot_sf"/>
</dbReference>
<dbReference type="Proteomes" id="UP000654075">
    <property type="component" value="Unassembled WGS sequence"/>
</dbReference>
<dbReference type="EMBL" id="CAJNNV010025210">
    <property type="protein sequence ID" value="CAE8613155.1"/>
    <property type="molecule type" value="Genomic_DNA"/>
</dbReference>
<evidence type="ECO:0000256" key="1">
    <source>
        <dbReference type="ARBA" id="ARBA00005567"/>
    </source>
</evidence>
<sequence length="159" mass="17658">EPMAVEVWSGLLLVVATWRCGFDQLRRLRSRIRRARPCGCKWACSCCFPAATLANQKNGLPRLQGATSARLSAKLPEVFQEAAARLESQVRSDNAPSQADMLRAYGLYKQATVGDADEDAQPWASQVKARAKYDAWAGRKGLTRTEAQKEYVKLVQKIS</sequence>
<accession>A0A813FS01</accession>
<dbReference type="SUPFAM" id="SSF47027">
    <property type="entry name" value="Acyl-CoA binding protein"/>
    <property type="match status" value="1"/>
</dbReference>
<dbReference type="GO" id="GO:0006631">
    <property type="term" value="P:fatty acid metabolic process"/>
    <property type="evidence" value="ECO:0007669"/>
    <property type="project" value="TreeGrafter"/>
</dbReference>
<evidence type="ECO:0000256" key="2">
    <source>
        <dbReference type="ARBA" id="ARBA00023121"/>
    </source>
</evidence>
<dbReference type="InterPro" id="IPR000582">
    <property type="entry name" value="Acyl-CoA-binding_protein"/>
</dbReference>
<comment type="caution">
    <text evidence="4">The sequence shown here is derived from an EMBL/GenBank/DDBJ whole genome shotgun (WGS) entry which is preliminary data.</text>
</comment>
<comment type="similarity">
    <text evidence="1">Belongs to the ACBP family.</text>
</comment>
<dbReference type="OrthoDB" id="346910at2759"/>
<keyword evidence="2" id="KW-0446">Lipid-binding</keyword>
<evidence type="ECO:0000259" key="3">
    <source>
        <dbReference type="PROSITE" id="PS51228"/>
    </source>
</evidence>
<dbReference type="Gene3D" id="1.20.80.10">
    <property type="match status" value="1"/>
</dbReference>
<name>A0A813FS01_POLGL</name>
<dbReference type="PANTHER" id="PTHR23310:SF62">
    <property type="entry name" value="ACYL-COA BINDING PROTEIN 1, ISOFORM A"/>
    <property type="match status" value="1"/>
</dbReference>
<dbReference type="PANTHER" id="PTHR23310">
    <property type="entry name" value="ACYL-COA-BINDING PROTEIN, ACBP"/>
    <property type="match status" value="1"/>
</dbReference>
<dbReference type="PRINTS" id="PR00689">
    <property type="entry name" value="ACOABINDINGP"/>
</dbReference>
<protein>
    <recommendedName>
        <fullName evidence="3">ACB domain-containing protein</fullName>
    </recommendedName>
</protein>
<feature type="non-terminal residue" evidence="4">
    <location>
        <position position="159"/>
    </location>
</feature>
<reference evidence="4" key="1">
    <citation type="submission" date="2021-02" db="EMBL/GenBank/DDBJ databases">
        <authorList>
            <person name="Dougan E. K."/>
            <person name="Rhodes N."/>
            <person name="Thang M."/>
            <person name="Chan C."/>
        </authorList>
    </citation>
    <scope>NUCLEOTIDE SEQUENCE</scope>
</reference>
<proteinExistence type="inferred from homology"/>
<dbReference type="InterPro" id="IPR035984">
    <property type="entry name" value="Acyl-CoA-binding_sf"/>
</dbReference>
<dbReference type="AlphaFoldDB" id="A0A813FS01"/>
<evidence type="ECO:0000313" key="5">
    <source>
        <dbReference type="Proteomes" id="UP000654075"/>
    </source>
</evidence>
<gene>
    <name evidence="4" type="ORF">PGLA1383_LOCUS30934</name>
</gene>
<dbReference type="PROSITE" id="PS51228">
    <property type="entry name" value="ACB_2"/>
    <property type="match status" value="1"/>
</dbReference>